<gene>
    <name evidence="2" type="ORF">AHOG_03660</name>
</gene>
<protein>
    <recommendedName>
        <fullName evidence="1">SpaA-like prealbumin fold domain-containing protein</fullName>
    </recommendedName>
</protein>
<name>A0A221VY26_9PSEU</name>
<evidence type="ECO:0000313" key="3">
    <source>
        <dbReference type="Proteomes" id="UP000204221"/>
    </source>
</evidence>
<organism evidence="2 3">
    <name type="scientific">Actinoalloteichus hoggarensis</name>
    <dbReference type="NCBI Taxonomy" id="1470176"/>
    <lineage>
        <taxon>Bacteria</taxon>
        <taxon>Bacillati</taxon>
        <taxon>Actinomycetota</taxon>
        <taxon>Actinomycetes</taxon>
        <taxon>Pseudonocardiales</taxon>
        <taxon>Pseudonocardiaceae</taxon>
        <taxon>Actinoalloteichus</taxon>
    </lineage>
</organism>
<dbReference type="Proteomes" id="UP000204221">
    <property type="component" value="Chromosome"/>
</dbReference>
<dbReference type="KEGG" id="ahg:AHOG_03660"/>
<dbReference type="InterPro" id="IPR041033">
    <property type="entry name" value="SpaA_PFL_dom_1"/>
</dbReference>
<dbReference type="OrthoDB" id="3653979at2"/>
<proteinExistence type="predicted"/>
<evidence type="ECO:0000259" key="1">
    <source>
        <dbReference type="Pfam" id="PF17802"/>
    </source>
</evidence>
<dbReference type="Gene3D" id="2.60.40.10">
    <property type="entry name" value="Immunoglobulins"/>
    <property type="match status" value="1"/>
</dbReference>
<accession>A0A221VY26</accession>
<dbReference type="Pfam" id="PF17802">
    <property type="entry name" value="SpaA"/>
    <property type="match status" value="1"/>
</dbReference>
<sequence length="499" mass="52737">MRRRLVAGLAGLSMLTAIGLAAVPGTAVAEVEEGLGHRTAPQPYDGKPQDYDWVGSYLWNGEHVWCVQYAFRAPDSDEEYVDGDDLLTKWGDPLAPEIASNISYLLLRYSGTESDDESAALAHLMHTWTASPRTDADLDPSNGYTTIGYDVDFHYNELPESTRAVIDHMQVDAEVNRGPWTVDLTAPEGDQIIGTPDSWQIEVLNTANDGVGGIPVELQLTDAELAQPEITEPPRTVLLQEEDLEGDEDGTTTQYLNTPEDGSPLVFDVIPTGPNPSVVANVQTPAAQPQVRVPPDSSNNVQRVVTTGGEDTVTVEAALEARTAPGIVQVSKVDAATGLAVADVSLRITGADESTPAIRQDGEPLVGEDGEPLVVVTDADGIAVIEDLQTPQDICLIETAAPPGYEEQFDPDDPPTACGTVEPGQTLSLSIANQPNPTPTVPSTIPAGDVGQGVSAAAATTDQANPAALIGLGVLAVIGATLTGLVWHRRIAGRDSRRQ</sequence>
<dbReference type="AlphaFoldDB" id="A0A221VY26"/>
<evidence type="ECO:0000313" key="2">
    <source>
        <dbReference type="EMBL" id="ASO18388.1"/>
    </source>
</evidence>
<dbReference type="EMBL" id="CP022521">
    <property type="protein sequence ID" value="ASO18388.1"/>
    <property type="molecule type" value="Genomic_DNA"/>
</dbReference>
<dbReference type="RefSeq" id="WP_093940097.1">
    <property type="nucleotide sequence ID" value="NZ_CP022521.1"/>
</dbReference>
<keyword evidence="3" id="KW-1185">Reference proteome</keyword>
<dbReference type="GO" id="GO:0005975">
    <property type="term" value="P:carbohydrate metabolic process"/>
    <property type="evidence" value="ECO:0007669"/>
    <property type="project" value="UniProtKB-ARBA"/>
</dbReference>
<dbReference type="InterPro" id="IPR013783">
    <property type="entry name" value="Ig-like_fold"/>
</dbReference>
<feature type="domain" description="SpaA-like prealbumin fold" evidence="1">
    <location>
        <begin position="327"/>
        <end position="406"/>
    </location>
</feature>
<reference evidence="2 3" key="1">
    <citation type="submission" date="2017-07" db="EMBL/GenBank/DDBJ databases">
        <title>Complete genome sequence of Actinoalloteichus hoggarensis DSM 45943, type strain of Actinoalloteichus hoggarensis.</title>
        <authorList>
            <person name="Ruckert C."/>
            <person name="Nouioui I."/>
            <person name="Willmese J."/>
            <person name="van Wezel G."/>
            <person name="Klenk H.-P."/>
            <person name="Kalinowski J."/>
            <person name="Zotchev S.B."/>
        </authorList>
    </citation>
    <scope>NUCLEOTIDE SEQUENCE [LARGE SCALE GENOMIC DNA]</scope>
    <source>
        <strain evidence="2 3">DSM 45943</strain>
    </source>
</reference>